<dbReference type="AlphaFoldDB" id="A0AAI9WYX6"/>
<evidence type="ECO:0000259" key="3">
    <source>
        <dbReference type="Pfam" id="PF25995"/>
    </source>
</evidence>
<feature type="region of interest" description="Disordered" evidence="2">
    <location>
        <begin position="589"/>
        <end position="612"/>
    </location>
</feature>
<dbReference type="GO" id="GO:0070822">
    <property type="term" value="C:Sin3-type complex"/>
    <property type="evidence" value="ECO:0007669"/>
    <property type="project" value="TreeGrafter"/>
</dbReference>
<feature type="compositionally biased region" description="Low complexity" evidence="2">
    <location>
        <begin position="38"/>
        <end position="49"/>
    </location>
</feature>
<proteinExistence type="predicted"/>
<feature type="compositionally biased region" description="Gly residues" evidence="2">
    <location>
        <begin position="589"/>
        <end position="598"/>
    </location>
</feature>
<dbReference type="Proteomes" id="UP001202479">
    <property type="component" value="Unassembled WGS sequence"/>
</dbReference>
<protein>
    <recommendedName>
        <fullName evidence="3">STB6-like N-terminal domain-containing protein</fullName>
    </recommendedName>
</protein>
<accession>A0AAI9WYX6</accession>
<dbReference type="InterPro" id="IPR059025">
    <property type="entry name" value="STB6_N"/>
</dbReference>
<gene>
    <name evidence="4" type="ORF">KGF56_001621</name>
</gene>
<keyword evidence="5" id="KW-1185">Reference proteome</keyword>
<keyword evidence="1" id="KW-0175">Coiled coil</keyword>
<dbReference type="EMBL" id="JAHUZD010000028">
    <property type="protein sequence ID" value="KAI3405603.2"/>
    <property type="molecule type" value="Genomic_DNA"/>
</dbReference>
<dbReference type="InterPro" id="IPR038919">
    <property type="entry name" value="STB2/STB2"/>
</dbReference>
<organism evidence="4 5">
    <name type="scientific">Candida oxycetoniae</name>
    <dbReference type="NCBI Taxonomy" id="497107"/>
    <lineage>
        <taxon>Eukaryota</taxon>
        <taxon>Fungi</taxon>
        <taxon>Dikarya</taxon>
        <taxon>Ascomycota</taxon>
        <taxon>Saccharomycotina</taxon>
        <taxon>Pichiomycetes</taxon>
        <taxon>Debaryomycetaceae</taxon>
        <taxon>Candida/Lodderomyces clade</taxon>
        <taxon>Candida</taxon>
    </lineage>
</organism>
<dbReference type="Pfam" id="PF25995">
    <property type="entry name" value="STB6_N"/>
    <property type="match status" value="1"/>
</dbReference>
<evidence type="ECO:0000313" key="5">
    <source>
        <dbReference type="Proteomes" id="UP001202479"/>
    </source>
</evidence>
<dbReference type="PANTHER" id="PTHR31011">
    <property type="entry name" value="PROTEIN STB2-RELATED"/>
    <property type="match status" value="1"/>
</dbReference>
<evidence type="ECO:0000256" key="2">
    <source>
        <dbReference type="SAM" id="MobiDB-lite"/>
    </source>
</evidence>
<comment type="caution">
    <text evidence="4">The sequence shown here is derived from an EMBL/GenBank/DDBJ whole genome shotgun (WGS) entry which is preliminary data.</text>
</comment>
<dbReference type="GeneID" id="73379238"/>
<feature type="region of interest" description="Disordered" evidence="2">
    <location>
        <begin position="162"/>
        <end position="187"/>
    </location>
</feature>
<feature type="domain" description="STB6-like N-terminal" evidence="3">
    <location>
        <begin position="62"/>
        <end position="259"/>
    </location>
</feature>
<feature type="region of interest" description="Disordered" evidence="2">
    <location>
        <begin position="669"/>
        <end position="690"/>
    </location>
</feature>
<feature type="region of interest" description="Disordered" evidence="2">
    <location>
        <begin position="1"/>
        <end position="50"/>
    </location>
</feature>
<sequence length="1055" mass="118688">MNSVYASAPRESSVVGVKHHEKGGPPSSSLTTTNPHFNSNSNSISNSSSGTSRFVNGNDFITYIIPDFNAVKYFQKDFVTSNEFYIIEESEVNGFELYLVEQWVINRNIATVVTTYTGNEQSKISVVRFTIIKKPTKYYPIRFQEYLNEIVLNHSKMKTVDKADKEKADKEKLGTEKPGTESRSDSANELLTISKLSTESSTLAPTVKKNKSSSDYVNEVCFVTNLASLPSNLNLIPVPHGDTRKLEAPFIINYDLKKLQCTGRSASLATDRISDANEAKFRQVYKIYNIKVPIKFAVRELVNLIQTCLFYFDLLDGRYCTGLLCVKTEEAIVNWWNLIGLPHFNTKPDPRNGILPSQTVAAIISLILSIRLRLLIVGVSDTPKDPFDFETFMLAIGLFQRQNKMDKTRKLDMETLNKLFTITNSKLMPEKGSNYFYNSTFVPGEAGTHHEYDLMTSSSSSSPQQNFGYSSSSHFSPGAGATSKRLYGKKELKKMANVMKTTVQDHINAASTRDSDEMQMPKKPSGGRIRSKIAKLADNVSPLDVENLDLEVLVKHYLVGKTLIRLFWGAQTNNALIMNDDGGGLSGGGGGLGGGGLGSSSSSGGDPNGRLRVSEISHHRRGGKQLDESPSPLYAFESLRDKIISNHNIQLSGDNSKYSLGLSRRFGLPSSKKSMSDGKPASFSSSSHLEVNGGPDNYRSLNTSSVVDSFLQLANDNSSCAESECSITKKPFDANSAQNLLKVNHPLFQFKRNLNRRNSWPFVLNKYEENLNTLVQFKDKNAVNPELVQYCVTRPRSASTSLLQNKLLSSSDVSVATMAKFSQKYLDNIDSLMKYENLRNHYFYGTSDNEQVISNVQLGKSFCSLNVDLMKLKNLKNQMNANKVRIMEEGVVEHLQYNLRTLFSTVDRLNYETRIVTKKMNELEENFKVFELKLKDGCQNKMNKMINLLLVSKDFKEVYPDLSERKKIAFQLTGDETYSRFNEEAETMSFIRHVVVFFYDILVAILQWFKFERTHMNLERIRESWIQLDPSKSLIKKTYTYLGREPSSDSIASVE</sequence>
<feature type="compositionally biased region" description="Low complexity" evidence="2">
    <location>
        <begin position="457"/>
        <end position="473"/>
    </location>
</feature>
<name>A0AAI9WYX6_9ASCO</name>
<feature type="compositionally biased region" description="Basic and acidic residues" evidence="2">
    <location>
        <begin position="162"/>
        <end position="186"/>
    </location>
</feature>
<dbReference type="PANTHER" id="PTHR31011:SF2">
    <property type="entry name" value="PROTEIN STB2-RELATED"/>
    <property type="match status" value="1"/>
</dbReference>
<feature type="compositionally biased region" description="Polar residues" evidence="2">
    <location>
        <begin position="26"/>
        <end position="37"/>
    </location>
</feature>
<dbReference type="RefSeq" id="XP_049181348.1">
    <property type="nucleotide sequence ID" value="XM_049322764.1"/>
</dbReference>
<evidence type="ECO:0000313" key="4">
    <source>
        <dbReference type="EMBL" id="KAI3405603.2"/>
    </source>
</evidence>
<evidence type="ECO:0000256" key="1">
    <source>
        <dbReference type="SAM" id="Coils"/>
    </source>
</evidence>
<feature type="region of interest" description="Disordered" evidence="2">
    <location>
        <begin position="507"/>
        <end position="530"/>
    </location>
</feature>
<reference evidence="4" key="1">
    <citation type="journal article" date="2022" name="DNA Res.">
        <title>Genome analysis of five recently described species of the CUG-Ser clade uncovers Candida theae as a new hybrid lineage with pathogenic potential in the Candida parapsilosis species complex.</title>
        <authorList>
            <person name="Mixao V."/>
            <person name="Del Olmo V."/>
            <person name="Hegedusova E."/>
            <person name="Saus E."/>
            <person name="Pryszcz L."/>
            <person name="Cillingova A."/>
            <person name="Nosek J."/>
            <person name="Gabaldon T."/>
        </authorList>
    </citation>
    <scope>NUCLEOTIDE SEQUENCE</scope>
    <source>
        <strain evidence="4">CBS 10844</strain>
    </source>
</reference>
<feature type="coiled-coil region" evidence="1">
    <location>
        <begin position="869"/>
        <end position="926"/>
    </location>
</feature>
<feature type="region of interest" description="Disordered" evidence="2">
    <location>
        <begin position="454"/>
        <end position="482"/>
    </location>
</feature>